<dbReference type="GO" id="GO:0048598">
    <property type="term" value="P:embryonic morphogenesis"/>
    <property type="evidence" value="ECO:0007669"/>
    <property type="project" value="InterPro"/>
</dbReference>
<dbReference type="OrthoDB" id="10071059at2759"/>
<keyword evidence="2" id="KW-1185">Reference proteome</keyword>
<protein>
    <recommendedName>
        <fullName evidence="3">Ashwin</fullName>
    </recommendedName>
</protein>
<dbReference type="AlphaFoldDB" id="A0A1I8NRB1"/>
<accession>A0A1I8NRB1</accession>
<dbReference type="KEGG" id="scac:106093783"/>
<gene>
    <name evidence="1" type="primary">106093783</name>
</gene>
<sequence length="137" mass="16187">MEEFISGNLSREEILHVFEQRHLPLEDMNNLSHSELVRVYKTFCLPLSQRHTAQRHRYAHSQQRQRYVGEAPVSVDETKNYGLNAMDIDLQPANDDLIEHLHLTSTIAEKRRPSFENFIEDYQYLSRATKRIKICMS</sequence>
<dbReference type="Pfam" id="PF15323">
    <property type="entry name" value="Ashwin"/>
    <property type="match status" value="1"/>
</dbReference>
<reference evidence="1" key="1">
    <citation type="submission" date="2020-05" db="UniProtKB">
        <authorList>
            <consortium name="EnsemblMetazoa"/>
        </authorList>
    </citation>
    <scope>IDENTIFICATION</scope>
    <source>
        <strain evidence="1">USDA</strain>
    </source>
</reference>
<name>A0A1I8NRB1_STOCA</name>
<evidence type="ECO:0008006" key="3">
    <source>
        <dbReference type="Google" id="ProtNLM"/>
    </source>
</evidence>
<evidence type="ECO:0000313" key="2">
    <source>
        <dbReference type="Proteomes" id="UP000095300"/>
    </source>
</evidence>
<dbReference type="GO" id="GO:0072669">
    <property type="term" value="C:tRNA-splicing ligase complex"/>
    <property type="evidence" value="ECO:0007669"/>
    <property type="project" value="InterPro"/>
</dbReference>
<dbReference type="InterPro" id="IPR024887">
    <property type="entry name" value="Ashwin"/>
</dbReference>
<dbReference type="EnsemblMetazoa" id="SCAU001352-RA">
    <property type="protein sequence ID" value="SCAU001352-PA"/>
    <property type="gene ID" value="SCAU001352"/>
</dbReference>
<evidence type="ECO:0000313" key="1">
    <source>
        <dbReference type="EnsemblMetazoa" id="SCAU001352-PA"/>
    </source>
</evidence>
<proteinExistence type="predicted"/>
<organism evidence="1 2">
    <name type="scientific">Stomoxys calcitrans</name>
    <name type="common">Stable fly</name>
    <name type="synonym">Conops calcitrans</name>
    <dbReference type="NCBI Taxonomy" id="35570"/>
    <lineage>
        <taxon>Eukaryota</taxon>
        <taxon>Metazoa</taxon>
        <taxon>Ecdysozoa</taxon>
        <taxon>Arthropoda</taxon>
        <taxon>Hexapoda</taxon>
        <taxon>Insecta</taxon>
        <taxon>Pterygota</taxon>
        <taxon>Neoptera</taxon>
        <taxon>Endopterygota</taxon>
        <taxon>Diptera</taxon>
        <taxon>Brachycera</taxon>
        <taxon>Muscomorpha</taxon>
        <taxon>Muscoidea</taxon>
        <taxon>Muscidae</taxon>
        <taxon>Stomoxys</taxon>
    </lineage>
</organism>
<dbReference type="VEuPathDB" id="VectorBase:SCAU001352"/>
<dbReference type="Proteomes" id="UP000095300">
    <property type="component" value="Unassembled WGS sequence"/>
</dbReference>